<accession>A0A1C3NZX6</accession>
<organism evidence="1 2">
    <name type="scientific">Candidatus Protofrankia californiensis</name>
    <dbReference type="NCBI Taxonomy" id="1839754"/>
    <lineage>
        <taxon>Bacteria</taxon>
        <taxon>Bacillati</taxon>
        <taxon>Actinomycetota</taxon>
        <taxon>Actinomycetes</taxon>
        <taxon>Frankiales</taxon>
        <taxon>Frankiaceae</taxon>
        <taxon>Protofrankia</taxon>
    </lineage>
</organism>
<keyword evidence="2" id="KW-1185">Reference proteome</keyword>
<dbReference type="Proteomes" id="UP000199013">
    <property type="component" value="Unassembled WGS sequence"/>
</dbReference>
<sequence>MTMIIVETSVEQMSVVQAFVATIAIAANGVNVAHGVTAGVVAGVRQAR</sequence>
<gene>
    <name evidence="1" type="ORF">FDG2_3607</name>
</gene>
<name>A0A1C3NZX6_9ACTN</name>
<evidence type="ECO:0000313" key="1">
    <source>
        <dbReference type="EMBL" id="SBW23127.1"/>
    </source>
</evidence>
<proteinExistence type="predicted"/>
<dbReference type="EMBL" id="FLUV01001514">
    <property type="protein sequence ID" value="SBW23127.1"/>
    <property type="molecule type" value="Genomic_DNA"/>
</dbReference>
<dbReference type="AlphaFoldDB" id="A0A1C3NZX6"/>
<reference evidence="2" key="1">
    <citation type="submission" date="2016-02" db="EMBL/GenBank/DDBJ databases">
        <authorList>
            <person name="Wibberg D."/>
        </authorList>
    </citation>
    <scope>NUCLEOTIDE SEQUENCE [LARGE SCALE GENOMIC DNA]</scope>
</reference>
<protein>
    <submittedName>
        <fullName evidence="1">Putative membrane protein</fullName>
    </submittedName>
</protein>
<evidence type="ECO:0000313" key="2">
    <source>
        <dbReference type="Proteomes" id="UP000199013"/>
    </source>
</evidence>